<feature type="region of interest" description="Disordered" evidence="1">
    <location>
        <begin position="264"/>
        <end position="286"/>
    </location>
</feature>
<reference evidence="2" key="1">
    <citation type="submission" date="2021-01" db="EMBL/GenBank/DDBJ databases">
        <authorList>
            <person name="Corre E."/>
            <person name="Pelletier E."/>
            <person name="Niang G."/>
            <person name="Scheremetjew M."/>
            <person name="Finn R."/>
            <person name="Kale V."/>
            <person name="Holt S."/>
            <person name="Cochrane G."/>
            <person name="Meng A."/>
            <person name="Brown T."/>
            <person name="Cohen L."/>
        </authorList>
    </citation>
    <scope>NUCLEOTIDE SEQUENCE</scope>
    <source>
        <strain evidence="2">10249 10 AB</strain>
    </source>
</reference>
<organism evidence="2">
    <name type="scientific">Pseudo-nitzschia australis</name>
    <dbReference type="NCBI Taxonomy" id="44445"/>
    <lineage>
        <taxon>Eukaryota</taxon>
        <taxon>Sar</taxon>
        <taxon>Stramenopiles</taxon>
        <taxon>Ochrophyta</taxon>
        <taxon>Bacillariophyta</taxon>
        <taxon>Bacillariophyceae</taxon>
        <taxon>Bacillariophycidae</taxon>
        <taxon>Bacillariales</taxon>
        <taxon>Bacillariaceae</taxon>
        <taxon>Pseudo-nitzschia</taxon>
    </lineage>
</organism>
<name>A0A7S4AX64_9STRA</name>
<protein>
    <submittedName>
        <fullName evidence="2">Uncharacterized protein</fullName>
    </submittedName>
</protein>
<feature type="compositionally biased region" description="Polar residues" evidence="1">
    <location>
        <begin position="313"/>
        <end position="334"/>
    </location>
</feature>
<feature type="region of interest" description="Disordered" evidence="1">
    <location>
        <begin position="309"/>
        <end position="334"/>
    </location>
</feature>
<sequence>MTFNKLVLLHSMSSSSDALRSKKAVEQRKLKLKKELENDKKSTRSRIVRAPIIQRSRCNTIVTADSVDNAIPKAPPLSSSRLIGSVQSNDKVSIRGRPLCRAEMHRFRCNSIGTADNADNSVPKAPSSSSLSIDPASYRFRGRSLSITRAPRHPQTISTSSSSFTLDFPSKTGLGLPSAQIRNIFQRGAPTEKGRGGALVKKRIEEEQTRIYKDEQDENDEEAGVEDLRSIYQKYLSGQIEKKCVVRSGEQWTSRYRDRRRELAHKKMRQASEKSAIPEDPVENKDTTQTVLAKQTMLAKRYQRRLVVPFRETTATNQQQEPQQSQRTMNTTAG</sequence>
<dbReference type="EMBL" id="HBIX01034790">
    <property type="protein sequence ID" value="CAE0729940.1"/>
    <property type="molecule type" value="Transcribed_RNA"/>
</dbReference>
<feature type="region of interest" description="Disordered" evidence="1">
    <location>
        <begin position="112"/>
        <end position="135"/>
    </location>
</feature>
<proteinExistence type="predicted"/>
<evidence type="ECO:0000313" key="2">
    <source>
        <dbReference type="EMBL" id="CAE0729940.1"/>
    </source>
</evidence>
<gene>
    <name evidence="2" type="ORF">PAUS00366_LOCUS22725</name>
</gene>
<feature type="compositionally biased region" description="Low complexity" evidence="1">
    <location>
        <begin position="121"/>
        <end position="135"/>
    </location>
</feature>
<evidence type="ECO:0000256" key="1">
    <source>
        <dbReference type="SAM" id="MobiDB-lite"/>
    </source>
</evidence>
<accession>A0A7S4AX64</accession>
<dbReference type="AlphaFoldDB" id="A0A7S4AX64"/>